<gene>
    <name evidence="2" type="ORF">ACFSFW_10170</name>
</gene>
<feature type="transmembrane region" description="Helical" evidence="1">
    <location>
        <begin position="6"/>
        <end position="27"/>
    </location>
</feature>
<dbReference type="RefSeq" id="WP_180271128.1">
    <property type="nucleotide sequence ID" value="NZ_JBHUEK010000015.1"/>
</dbReference>
<reference evidence="3" key="1">
    <citation type="journal article" date="2019" name="Int. J. Syst. Evol. Microbiol.">
        <title>The Global Catalogue of Microorganisms (GCM) 10K type strain sequencing project: providing services to taxonomists for standard genome sequencing and annotation.</title>
        <authorList>
            <consortium name="The Broad Institute Genomics Platform"/>
            <consortium name="The Broad Institute Genome Sequencing Center for Infectious Disease"/>
            <person name="Wu L."/>
            <person name="Ma J."/>
        </authorList>
    </citation>
    <scope>NUCLEOTIDE SEQUENCE [LARGE SCALE GENOMIC DNA]</scope>
    <source>
        <strain evidence="3">CCUG 15531</strain>
    </source>
</reference>
<evidence type="ECO:0000256" key="1">
    <source>
        <dbReference type="SAM" id="Phobius"/>
    </source>
</evidence>
<dbReference type="EMBL" id="JBHUEK010000015">
    <property type="protein sequence ID" value="MFD1779032.1"/>
    <property type="molecule type" value="Genomic_DNA"/>
</dbReference>
<name>A0ABW4MNU6_9BACI</name>
<dbReference type="Proteomes" id="UP001597227">
    <property type="component" value="Unassembled WGS sequence"/>
</dbReference>
<keyword evidence="1" id="KW-1133">Transmembrane helix</keyword>
<proteinExistence type="predicted"/>
<accession>A0ABW4MNU6</accession>
<evidence type="ECO:0000313" key="2">
    <source>
        <dbReference type="EMBL" id="MFD1779032.1"/>
    </source>
</evidence>
<organism evidence="2 3">
    <name type="scientific">Fredinandcohnia salidurans</name>
    <dbReference type="NCBI Taxonomy" id="2595041"/>
    <lineage>
        <taxon>Bacteria</taxon>
        <taxon>Bacillati</taxon>
        <taxon>Bacillota</taxon>
        <taxon>Bacilli</taxon>
        <taxon>Bacillales</taxon>
        <taxon>Bacillaceae</taxon>
        <taxon>Fredinandcohnia</taxon>
    </lineage>
</organism>
<evidence type="ECO:0008006" key="4">
    <source>
        <dbReference type="Google" id="ProtNLM"/>
    </source>
</evidence>
<keyword evidence="1" id="KW-0812">Transmembrane</keyword>
<sequence length="46" mass="5305">MLGLWLTLIGMSVLYFISAGFWFYFVATSMDIDDSKKIDPLPDEKE</sequence>
<evidence type="ECO:0000313" key="3">
    <source>
        <dbReference type="Proteomes" id="UP001597227"/>
    </source>
</evidence>
<keyword evidence="3" id="KW-1185">Reference proteome</keyword>
<keyword evidence="1" id="KW-0472">Membrane</keyword>
<comment type="caution">
    <text evidence="2">The sequence shown here is derived from an EMBL/GenBank/DDBJ whole genome shotgun (WGS) entry which is preliminary data.</text>
</comment>
<protein>
    <recommendedName>
        <fullName evidence="4">Photosystem II protein N</fullName>
    </recommendedName>
</protein>